<dbReference type="InterPro" id="IPR028359">
    <property type="entry name" value="UDP_ManNAc/GlcNAc_DH"/>
</dbReference>
<dbReference type="PANTHER" id="PTHR43491">
    <property type="entry name" value="UDP-N-ACETYL-D-MANNOSAMINE DEHYDROGENASE"/>
    <property type="match status" value="1"/>
</dbReference>
<dbReference type="GO" id="GO:0051287">
    <property type="term" value="F:NAD binding"/>
    <property type="evidence" value="ECO:0007669"/>
    <property type="project" value="InterPro"/>
</dbReference>
<feature type="domain" description="UDP-glucose/GDP-mannose dehydrogenase C-terminal" evidence="2">
    <location>
        <begin position="162"/>
        <end position="257"/>
    </location>
</feature>
<dbReference type="InterPro" id="IPR008927">
    <property type="entry name" value="6-PGluconate_DH-like_C_sf"/>
</dbReference>
<reference evidence="4" key="1">
    <citation type="submission" date="2019-10" db="EMBL/GenBank/DDBJ databases">
        <title>Streptomyces sp. nov., a novel actinobacterium isolated from alkaline environment.</title>
        <authorList>
            <person name="Golinska P."/>
        </authorList>
    </citation>
    <scope>NUCLEOTIDE SEQUENCE [LARGE SCALE GENOMIC DNA]</scope>
    <source>
        <strain evidence="4">DSM 42108</strain>
    </source>
</reference>
<dbReference type="PIRSF" id="PIRSF000124">
    <property type="entry name" value="UDPglc_GDPman_dh"/>
    <property type="match status" value="1"/>
</dbReference>
<dbReference type="SUPFAM" id="SSF48179">
    <property type="entry name" value="6-phosphogluconate dehydrogenase C-terminal domain-like"/>
    <property type="match status" value="1"/>
</dbReference>
<accession>A0A7W3T1I2</accession>
<dbReference type="GO" id="GO:0016616">
    <property type="term" value="F:oxidoreductase activity, acting on the CH-OH group of donors, NAD or NADP as acceptor"/>
    <property type="evidence" value="ECO:0007669"/>
    <property type="project" value="InterPro"/>
</dbReference>
<organism evidence="3 4">
    <name type="scientific">Streptomyces calidiresistens</name>
    <dbReference type="NCBI Taxonomy" id="1485586"/>
    <lineage>
        <taxon>Bacteria</taxon>
        <taxon>Bacillati</taxon>
        <taxon>Actinomycetota</taxon>
        <taxon>Actinomycetes</taxon>
        <taxon>Kitasatosporales</taxon>
        <taxon>Streptomycetaceae</taxon>
        <taxon>Streptomyces</taxon>
    </lineage>
</organism>
<dbReference type="Gene3D" id="3.40.50.720">
    <property type="entry name" value="NAD(P)-binding Rossmann-like Domain"/>
    <property type="match status" value="1"/>
</dbReference>
<sequence length="263" mass="27804">PRVIGGHTPACTEAAAAFYGRLAGGERTGRTGTTPKIVRARGTREAETVTILETNLRQVNTALVNELAMVCHDLGVDVWDVLRCAETHPSGLPAHRPGPGPGGPWPAIDPGRLPGVRRGPGGLPRMVESARSVNERMPAYVTDRVGALLNDHGKSVRDARILLLGVTHRADTADRTGSPADEIARRLLEGGARLSYHDPHVPRWAPGGRGVPRADSPHEAAASADLTLLLQAHSVYDLQGLAAKSPLLLDTRGVTPAGATHRL</sequence>
<proteinExistence type="predicted"/>
<dbReference type="PIRSF" id="PIRSF500136">
    <property type="entry name" value="UDP_ManNAc_DH"/>
    <property type="match status" value="1"/>
</dbReference>
<dbReference type="SMART" id="SM00984">
    <property type="entry name" value="UDPG_MGDP_dh_C"/>
    <property type="match status" value="1"/>
</dbReference>
<evidence type="ECO:0000259" key="2">
    <source>
        <dbReference type="SMART" id="SM00984"/>
    </source>
</evidence>
<dbReference type="EMBL" id="VKHS01000092">
    <property type="protein sequence ID" value="MBB0229173.1"/>
    <property type="molecule type" value="Genomic_DNA"/>
</dbReference>
<dbReference type="Proteomes" id="UP000530234">
    <property type="component" value="Unassembled WGS sequence"/>
</dbReference>
<dbReference type="Pfam" id="PF03720">
    <property type="entry name" value="UDPG_MGDP_dh_C"/>
    <property type="match status" value="1"/>
</dbReference>
<dbReference type="InterPro" id="IPR014026">
    <property type="entry name" value="UDP-Glc/GDP-Man_DH_dimer"/>
</dbReference>
<dbReference type="InterPro" id="IPR036220">
    <property type="entry name" value="UDP-Glc/GDP-Man_DH_C_sf"/>
</dbReference>
<dbReference type="InterPro" id="IPR017476">
    <property type="entry name" value="UDP-Glc/GDP-Man"/>
</dbReference>
<evidence type="ECO:0000313" key="3">
    <source>
        <dbReference type="EMBL" id="MBB0229173.1"/>
    </source>
</evidence>
<feature type="non-terminal residue" evidence="3">
    <location>
        <position position="1"/>
    </location>
</feature>
<name>A0A7W3T1I2_9ACTN</name>
<dbReference type="AlphaFoldDB" id="A0A7W3T1I2"/>
<protein>
    <submittedName>
        <fullName evidence="3">Nucleotide sugar dehydrogenase</fullName>
    </submittedName>
</protein>
<feature type="region of interest" description="Disordered" evidence="1">
    <location>
        <begin position="198"/>
        <end position="218"/>
    </location>
</feature>
<dbReference type="Pfam" id="PF00984">
    <property type="entry name" value="UDPG_MGDP_dh"/>
    <property type="match status" value="1"/>
</dbReference>
<dbReference type="InterPro" id="IPR014027">
    <property type="entry name" value="UDP-Glc/GDP-Man_DH_C"/>
</dbReference>
<comment type="caution">
    <text evidence="3">The sequence shown here is derived from an EMBL/GenBank/DDBJ whole genome shotgun (WGS) entry which is preliminary data.</text>
</comment>
<dbReference type="SUPFAM" id="SSF52413">
    <property type="entry name" value="UDP-glucose/GDP-mannose dehydrogenase C-terminal domain"/>
    <property type="match status" value="1"/>
</dbReference>
<dbReference type="PANTHER" id="PTHR43491:SF1">
    <property type="entry name" value="UDP-N-ACETYL-D-MANNOSAMINE DEHYDROGENASE"/>
    <property type="match status" value="1"/>
</dbReference>
<keyword evidence="4" id="KW-1185">Reference proteome</keyword>
<evidence type="ECO:0000313" key="4">
    <source>
        <dbReference type="Proteomes" id="UP000530234"/>
    </source>
</evidence>
<dbReference type="GO" id="GO:0000271">
    <property type="term" value="P:polysaccharide biosynthetic process"/>
    <property type="evidence" value="ECO:0007669"/>
    <property type="project" value="InterPro"/>
</dbReference>
<dbReference type="GO" id="GO:0016628">
    <property type="term" value="F:oxidoreductase activity, acting on the CH-CH group of donors, NAD or NADP as acceptor"/>
    <property type="evidence" value="ECO:0007669"/>
    <property type="project" value="InterPro"/>
</dbReference>
<evidence type="ECO:0000256" key="1">
    <source>
        <dbReference type="SAM" id="MobiDB-lite"/>
    </source>
</evidence>
<dbReference type="RefSeq" id="WP_323384364.1">
    <property type="nucleotide sequence ID" value="NZ_VKHS01000092.1"/>
</dbReference>
<gene>
    <name evidence="3" type="ORF">FOE67_06515</name>
</gene>